<organism evidence="9 11">
    <name type="scientific">Priapulus caudatus</name>
    <name type="common">Priapulid worm</name>
    <dbReference type="NCBI Taxonomy" id="37621"/>
    <lineage>
        <taxon>Eukaryota</taxon>
        <taxon>Metazoa</taxon>
        <taxon>Ecdysozoa</taxon>
        <taxon>Scalidophora</taxon>
        <taxon>Priapulida</taxon>
        <taxon>Priapulimorpha</taxon>
        <taxon>Priapulimorphida</taxon>
        <taxon>Priapulidae</taxon>
        <taxon>Priapulus</taxon>
    </lineage>
</organism>
<keyword evidence="6" id="KW-0112">Calmodulin-binding</keyword>
<dbReference type="GeneID" id="106812164"/>
<evidence type="ECO:0000313" key="12">
    <source>
        <dbReference type="RefSeq" id="XP_014671456.1"/>
    </source>
</evidence>
<dbReference type="InterPro" id="IPR011009">
    <property type="entry name" value="Kinase-like_dom_sf"/>
</dbReference>
<evidence type="ECO:0000256" key="6">
    <source>
        <dbReference type="PIRNR" id="PIRNR038139"/>
    </source>
</evidence>
<feature type="compositionally biased region" description="Low complexity" evidence="7">
    <location>
        <begin position="303"/>
        <end position="314"/>
    </location>
</feature>
<dbReference type="InterPro" id="IPR047588">
    <property type="entry name" value="eEF2K_a_kinase_dom"/>
</dbReference>
<dbReference type="SUPFAM" id="SSF56112">
    <property type="entry name" value="Protein kinase-like (PK-like)"/>
    <property type="match status" value="1"/>
</dbReference>
<proteinExistence type="inferred from homology"/>
<dbReference type="Gene3D" id="1.25.40.10">
    <property type="entry name" value="Tetratricopeptide repeat domain"/>
    <property type="match status" value="1"/>
</dbReference>
<reference evidence="10 11" key="1">
    <citation type="submission" date="2025-05" db="UniProtKB">
        <authorList>
            <consortium name="RefSeq"/>
        </authorList>
    </citation>
    <scope>IDENTIFICATION</scope>
</reference>
<comment type="catalytic activity">
    <reaction evidence="6">
        <text>[translation elongation factor 2] + ATP = [translation elongation factor 2]-phosphate + ADP + H(+)</text>
        <dbReference type="Rhea" id="RHEA:21436"/>
        <dbReference type="Rhea" id="RHEA-COMP:11268"/>
        <dbReference type="Rhea" id="RHEA-COMP:11269"/>
        <dbReference type="ChEBI" id="CHEBI:15378"/>
        <dbReference type="ChEBI" id="CHEBI:30616"/>
        <dbReference type="ChEBI" id="CHEBI:43176"/>
        <dbReference type="ChEBI" id="CHEBI:68546"/>
        <dbReference type="ChEBI" id="CHEBI:456216"/>
        <dbReference type="EC" id="2.7.11.20"/>
    </reaction>
</comment>
<dbReference type="RefSeq" id="XP_014671455.1">
    <property type="nucleotide sequence ID" value="XM_014815969.1"/>
</dbReference>
<dbReference type="Gene3D" id="3.30.200.20">
    <property type="entry name" value="Phosphorylase Kinase, domain 1"/>
    <property type="match status" value="2"/>
</dbReference>
<comment type="activity regulation">
    <text evidence="6">Undergoes calcium/calmodulin-dependent intramolecular autophosphorylation, and this results in it becoming partially calcium/calmodulin-independent.</text>
</comment>
<keyword evidence="2 6" id="KW-0808">Transferase</keyword>
<sequence length="627" mass="70093">MDFGHQQAMAKDDPWADFSINELMTESVRRHRYSAIRKKWTTDEVQVKVEAVAFDRGAMRECFRLKKLSNFRRNENWQRAHNYVAKAYITPVERDVYFEDVKLQNDAKLWGEEYNRHNPPKKVDIMQMCVVEFVHREGSPLFHLEHYIEGEYIKYNSNSGFVSEAVRCTPQAFSHFTFERSSHHLIVVDIQGVGDLWTDPQIHSCEGTDYGDGNLCTKGMALFFHSHACNHICDRLGLTPFDLAGSELRQQAKRIAMQKCSETKIRGSLEICVSPSASEASDLHRFLRQRTYSGSSLGGCVPASPSATSAFSPPGDALGSPVSQDSDFGSSGRLRFMSGDSAEFSSSRQRVLSGDSDCYSLPSSRARTISGDSDTDSNSGTWSREEERIQYLTAMMKSRPAGVAQEIDLRELRDSETKTGGSTLGQIHLDLAKYHEMGRFSDGAESERDMGAAMFHLQQAAKCGVLEAILTLARLYLSLPTDMLCDVTIENVLDNVDRGIDYMLQAADAGDRSAMIYMAKAFVCGNPLGKSRSKDWKEAAYWYDVAINTEDPDENGEFNATMDDPVYQLQASQAEIWHKGGFGLEKDPSYAGELYTAAAEAAMTAMKGRLANKYYALAEEAWADVEE</sequence>
<dbReference type="InterPro" id="IPR011990">
    <property type="entry name" value="TPR-like_helical_dom_sf"/>
</dbReference>
<feature type="compositionally biased region" description="Low complexity" evidence="7">
    <location>
        <begin position="368"/>
        <end position="382"/>
    </location>
</feature>
<dbReference type="PANTHER" id="PTHR45992">
    <property type="entry name" value="EUKARYOTIC ELONGATION FACTOR 2 KINASE-RELATED"/>
    <property type="match status" value="1"/>
</dbReference>
<keyword evidence="9" id="KW-1185">Reference proteome</keyword>
<comment type="similarity">
    <text evidence="6">Belongs to the protein kinase superfamily. Alpha-type protein kinase family.</text>
</comment>
<evidence type="ECO:0000313" key="9">
    <source>
        <dbReference type="Proteomes" id="UP000695022"/>
    </source>
</evidence>
<dbReference type="Gene3D" id="3.20.200.10">
    <property type="entry name" value="MHCK/EF2 kinase"/>
    <property type="match status" value="1"/>
</dbReference>
<dbReference type="PANTHER" id="PTHR45992:SF2">
    <property type="entry name" value="EUKARYOTIC ELONGATION FACTOR 2 KINASE"/>
    <property type="match status" value="1"/>
</dbReference>
<evidence type="ECO:0000256" key="2">
    <source>
        <dbReference type="ARBA" id="ARBA00022679"/>
    </source>
</evidence>
<dbReference type="InterPro" id="IPR017400">
    <property type="entry name" value="eEF-2K"/>
</dbReference>
<evidence type="ECO:0000256" key="1">
    <source>
        <dbReference type="ARBA" id="ARBA00022527"/>
    </source>
</evidence>
<evidence type="ECO:0000256" key="7">
    <source>
        <dbReference type="SAM" id="MobiDB-lite"/>
    </source>
</evidence>
<dbReference type="SMART" id="SM00811">
    <property type="entry name" value="Alpha_kinase"/>
    <property type="match status" value="1"/>
</dbReference>
<dbReference type="Pfam" id="PF02816">
    <property type="entry name" value="Alpha_kinase"/>
    <property type="match status" value="1"/>
</dbReference>
<evidence type="ECO:0000256" key="5">
    <source>
        <dbReference type="ARBA" id="ARBA00022840"/>
    </source>
</evidence>
<evidence type="ECO:0000313" key="10">
    <source>
        <dbReference type="RefSeq" id="XP_014671454.1"/>
    </source>
</evidence>
<evidence type="ECO:0000259" key="8">
    <source>
        <dbReference type="PROSITE" id="PS51158"/>
    </source>
</evidence>
<feature type="domain" description="Alpha-type protein kinase" evidence="8">
    <location>
        <begin position="32"/>
        <end position="241"/>
    </location>
</feature>
<dbReference type="CDD" id="cd16967">
    <property type="entry name" value="Alpha_kinase_eEF2K"/>
    <property type="match status" value="1"/>
</dbReference>
<dbReference type="RefSeq" id="XP_014671454.1">
    <property type="nucleotide sequence ID" value="XM_014815968.1"/>
</dbReference>
<dbReference type="PIRSF" id="PIRSF038139">
    <property type="entry name" value="Elongation_factor_2_kinase"/>
    <property type="match status" value="1"/>
</dbReference>
<protein>
    <recommendedName>
        <fullName evidence="6">Eukaryotic elongation factor 2 kinase</fullName>
        <ecNumber evidence="6">2.7.11.20</ecNumber>
    </recommendedName>
</protein>
<keyword evidence="1 6" id="KW-0723">Serine/threonine-protein kinase</keyword>
<name>A0ABM1EGY4_PRICU</name>
<keyword evidence="6" id="KW-0106">Calcium</keyword>
<evidence type="ECO:0000256" key="3">
    <source>
        <dbReference type="ARBA" id="ARBA00022741"/>
    </source>
</evidence>
<dbReference type="PROSITE" id="PS51158">
    <property type="entry name" value="ALPHA_KINASE"/>
    <property type="match status" value="1"/>
</dbReference>
<feature type="region of interest" description="Disordered" evidence="7">
    <location>
        <begin position="363"/>
        <end position="383"/>
    </location>
</feature>
<comment type="subunit">
    <text evidence="6">Monomer or homodimer.</text>
</comment>
<dbReference type="SUPFAM" id="SSF81901">
    <property type="entry name" value="HCP-like"/>
    <property type="match status" value="1"/>
</dbReference>
<evidence type="ECO:0000313" key="11">
    <source>
        <dbReference type="RefSeq" id="XP_014671455.1"/>
    </source>
</evidence>
<dbReference type="InterPro" id="IPR004166">
    <property type="entry name" value="a-kinase_dom"/>
</dbReference>
<gene>
    <name evidence="10 11 12" type="primary">LOC106812164</name>
</gene>
<dbReference type="InterPro" id="IPR051852">
    <property type="entry name" value="Alpha-type_PK"/>
</dbReference>
<dbReference type="EC" id="2.7.11.20" evidence="6"/>
<keyword evidence="4 6" id="KW-0418">Kinase</keyword>
<keyword evidence="3 6" id="KW-0547">Nucleotide-binding</keyword>
<dbReference type="Proteomes" id="UP000695022">
    <property type="component" value="Unplaced"/>
</dbReference>
<accession>A0ABM1EGY4</accession>
<dbReference type="RefSeq" id="XP_014671456.1">
    <property type="nucleotide sequence ID" value="XM_014815970.1"/>
</dbReference>
<evidence type="ECO:0000256" key="4">
    <source>
        <dbReference type="ARBA" id="ARBA00022777"/>
    </source>
</evidence>
<keyword evidence="5 6" id="KW-0067">ATP-binding</keyword>
<feature type="region of interest" description="Disordered" evidence="7">
    <location>
        <begin position="303"/>
        <end position="326"/>
    </location>
</feature>